<protein>
    <submittedName>
        <fullName evidence="2">Hypothetical membrane protein</fullName>
    </submittedName>
</protein>
<evidence type="ECO:0000313" key="3">
    <source>
        <dbReference type="Proteomes" id="UP000002209"/>
    </source>
</evidence>
<dbReference type="STRING" id="379066.GAU_2054"/>
<feature type="transmembrane region" description="Helical" evidence="1">
    <location>
        <begin position="39"/>
        <end position="62"/>
    </location>
</feature>
<keyword evidence="1" id="KW-0472">Membrane</keyword>
<dbReference type="EMBL" id="AP009153">
    <property type="protein sequence ID" value="BAH39096.1"/>
    <property type="molecule type" value="Genomic_DNA"/>
</dbReference>
<feature type="transmembrane region" description="Helical" evidence="1">
    <location>
        <begin position="12"/>
        <end position="33"/>
    </location>
</feature>
<keyword evidence="3" id="KW-1185">Reference proteome</keyword>
<sequence>MRSMMRRLLGYFVRGLVLLTPLAVTIWVCWIVFTRVDGWLGLPVQGAGFVATIVLITAVGFLGSNLLTRTLVSGLESIMTRLPFVRLLYGSTKDLLNAFVGEKRRFDKPVIVSITPDDRVHLMGFVTQESLAHLDLEDQVAVYCPHSYNFSGQLYVVHASKIRPLDVASADAMAFVVSGGVSGLVTGGAVPAAPAESRRVGAGPHEA</sequence>
<dbReference type="AlphaFoldDB" id="C1A9B9"/>
<dbReference type="InterPro" id="IPR007462">
    <property type="entry name" value="COV1-like"/>
</dbReference>
<keyword evidence="1" id="KW-0812">Transmembrane</keyword>
<dbReference type="eggNOG" id="COG2928">
    <property type="taxonomic scope" value="Bacteria"/>
</dbReference>
<dbReference type="PANTHER" id="PTHR31876:SF26">
    <property type="entry name" value="PROTEIN LIKE COV 2"/>
    <property type="match status" value="1"/>
</dbReference>
<evidence type="ECO:0000313" key="2">
    <source>
        <dbReference type="EMBL" id="BAH39096.1"/>
    </source>
</evidence>
<accession>C1A9B9</accession>
<keyword evidence="1" id="KW-1133">Transmembrane helix</keyword>
<name>C1A9B9_GEMAT</name>
<dbReference type="Proteomes" id="UP000002209">
    <property type="component" value="Chromosome"/>
</dbReference>
<gene>
    <name evidence="2" type="ordered locus">GAU_2054</name>
</gene>
<reference evidence="3" key="1">
    <citation type="submission" date="2006-03" db="EMBL/GenBank/DDBJ databases">
        <title>Complete genome sequence of Gemmatimonas aurantiaca T-27 that represents a novel phylum Gemmatimonadetes.</title>
        <authorList>
            <person name="Takasaki K."/>
            <person name="Ichikawa N."/>
            <person name="Miura H."/>
            <person name="Matsushita S."/>
            <person name="Watanabe Y."/>
            <person name="Oguchi A."/>
            <person name="Ankai A."/>
            <person name="Yashiro I."/>
            <person name="Takahashi M."/>
            <person name="Terui Y."/>
            <person name="Fukui S."/>
            <person name="Yokoyama H."/>
            <person name="Tanikawa S."/>
            <person name="Hanada S."/>
            <person name="Kamagata Y."/>
            <person name="Fujita N."/>
        </authorList>
    </citation>
    <scope>NUCLEOTIDE SEQUENCE [LARGE SCALE GENOMIC DNA]</scope>
    <source>
        <strain evidence="3">T-27 / DSM 14586 / JCM 11422 / NBRC 100505</strain>
    </source>
</reference>
<dbReference type="Pfam" id="PF04367">
    <property type="entry name" value="DUF502"/>
    <property type="match status" value="1"/>
</dbReference>
<proteinExistence type="predicted"/>
<dbReference type="PANTHER" id="PTHR31876">
    <property type="entry name" value="COV-LIKE PROTEIN 1"/>
    <property type="match status" value="1"/>
</dbReference>
<evidence type="ECO:0000256" key="1">
    <source>
        <dbReference type="SAM" id="Phobius"/>
    </source>
</evidence>
<dbReference type="HOGENOM" id="CLU_068050_4_1_0"/>
<organism evidence="2 3">
    <name type="scientific">Gemmatimonas aurantiaca (strain DSM 14586 / JCM 11422 / NBRC 100505 / T-27)</name>
    <dbReference type="NCBI Taxonomy" id="379066"/>
    <lineage>
        <taxon>Bacteria</taxon>
        <taxon>Pseudomonadati</taxon>
        <taxon>Gemmatimonadota</taxon>
        <taxon>Gemmatimonadia</taxon>
        <taxon>Gemmatimonadales</taxon>
        <taxon>Gemmatimonadaceae</taxon>
        <taxon>Gemmatimonas</taxon>
    </lineage>
</organism>
<dbReference type="KEGG" id="gau:GAU_2054"/>